<feature type="region of interest" description="Disordered" evidence="1">
    <location>
        <begin position="45"/>
        <end position="66"/>
    </location>
</feature>
<feature type="region of interest" description="Disordered" evidence="1">
    <location>
        <begin position="1"/>
        <end position="32"/>
    </location>
</feature>
<organism evidence="2">
    <name type="scientific">Oryza glumipatula</name>
    <dbReference type="NCBI Taxonomy" id="40148"/>
    <lineage>
        <taxon>Eukaryota</taxon>
        <taxon>Viridiplantae</taxon>
        <taxon>Streptophyta</taxon>
        <taxon>Embryophyta</taxon>
        <taxon>Tracheophyta</taxon>
        <taxon>Spermatophyta</taxon>
        <taxon>Magnoliopsida</taxon>
        <taxon>Liliopsida</taxon>
        <taxon>Poales</taxon>
        <taxon>Poaceae</taxon>
        <taxon>BOP clade</taxon>
        <taxon>Oryzoideae</taxon>
        <taxon>Oryzeae</taxon>
        <taxon>Oryzinae</taxon>
        <taxon>Oryza</taxon>
    </lineage>
</organism>
<reference evidence="2" key="2">
    <citation type="submission" date="2015-04" db="UniProtKB">
        <authorList>
            <consortium name="EnsemblPlants"/>
        </authorList>
    </citation>
    <scope>IDENTIFICATION</scope>
</reference>
<dbReference type="AlphaFoldDB" id="A0A0D9Y9H9"/>
<reference evidence="2" key="3">
    <citation type="submission" date="2018-05" db="EMBL/GenBank/DDBJ databases">
        <title>OgluRS3 (Oryza glumaepatula Reference Sequence Version 3).</title>
        <authorList>
            <person name="Zhang J."/>
            <person name="Kudrna D."/>
            <person name="Lee S."/>
            <person name="Talag J."/>
            <person name="Welchert J."/>
            <person name="Wing R.A."/>
        </authorList>
    </citation>
    <scope>NUCLEOTIDE SEQUENCE [LARGE SCALE GENOMIC DNA]</scope>
</reference>
<dbReference type="Proteomes" id="UP000026961">
    <property type="component" value="Chromosome 1"/>
</dbReference>
<dbReference type="Gramene" id="OGLUM01G20480.4">
    <property type="protein sequence ID" value="OGLUM01G20480.4"/>
    <property type="gene ID" value="OGLUM01G20480"/>
</dbReference>
<name>A0A0D9Y9H9_9ORYZ</name>
<accession>A0A0D9Y9H9</accession>
<dbReference type="HOGENOM" id="CLU_2363114_0_0_1"/>
<proteinExistence type="predicted"/>
<sequence>MKTALLRRSTSGGQQAGSGDRGRTRPRKGWEGGVAEVVLRGGAREGGGVGRRCPKSRWRVTGSGSERPRFGRAVKMALGRWFEELEWRPSFYTMWR</sequence>
<protein>
    <submittedName>
        <fullName evidence="2">Uncharacterized protein</fullName>
    </submittedName>
</protein>
<evidence type="ECO:0000256" key="1">
    <source>
        <dbReference type="SAM" id="MobiDB-lite"/>
    </source>
</evidence>
<evidence type="ECO:0000313" key="3">
    <source>
        <dbReference type="Proteomes" id="UP000026961"/>
    </source>
</evidence>
<evidence type="ECO:0000313" key="2">
    <source>
        <dbReference type="EnsemblPlants" id="OGLUM01G20480.4"/>
    </source>
</evidence>
<dbReference type="EnsemblPlants" id="OGLUM01G20480.4">
    <property type="protein sequence ID" value="OGLUM01G20480.4"/>
    <property type="gene ID" value="OGLUM01G20480"/>
</dbReference>
<reference evidence="2" key="1">
    <citation type="submission" date="2013-08" db="EMBL/GenBank/DDBJ databases">
        <title>Oryza genome evolution.</title>
        <authorList>
            <person name="Wing R.A."/>
            <person name="Panaud O."/>
            <person name="Oliveira A.C."/>
        </authorList>
    </citation>
    <scope>NUCLEOTIDE SEQUENCE</scope>
</reference>
<keyword evidence="3" id="KW-1185">Reference proteome</keyword>